<reference evidence="1" key="1">
    <citation type="submission" date="2021-10" db="EMBL/GenBank/DDBJ databases">
        <title>Tropical sea cucumber genome reveals ecological adaptation and Cuvierian tubules defense mechanism.</title>
        <authorList>
            <person name="Chen T."/>
        </authorList>
    </citation>
    <scope>NUCLEOTIDE SEQUENCE</scope>
    <source>
        <strain evidence="1">Nanhai2018</strain>
        <tissue evidence="1">Muscle</tissue>
    </source>
</reference>
<protein>
    <submittedName>
        <fullName evidence="1">Uncharacterized protein</fullName>
    </submittedName>
</protein>
<accession>A0A9Q1C248</accession>
<dbReference type="EMBL" id="JAIZAY010000008">
    <property type="protein sequence ID" value="KAJ8036982.1"/>
    <property type="molecule type" value="Genomic_DNA"/>
</dbReference>
<dbReference type="Proteomes" id="UP001152320">
    <property type="component" value="Chromosome 8"/>
</dbReference>
<comment type="caution">
    <text evidence="1">The sequence shown here is derived from an EMBL/GenBank/DDBJ whole genome shotgun (WGS) entry which is preliminary data.</text>
</comment>
<evidence type="ECO:0000313" key="1">
    <source>
        <dbReference type="EMBL" id="KAJ8036982.1"/>
    </source>
</evidence>
<organism evidence="1 2">
    <name type="scientific">Holothuria leucospilota</name>
    <name type="common">Black long sea cucumber</name>
    <name type="synonym">Mertensiothuria leucospilota</name>
    <dbReference type="NCBI Taxonomy" id="206669"/>
    <lineage>
        <taxon>Eukaryota</taxon>
        <taxon>Metazoa</taxon>
        <taxon>Echinodermata</taxon>
        <taxon>Eleutherozoa</taxon>
        <taxon>Echinozoa</taxon>
        <taxon>Holothuroidea</taxon>
        <taxon>Aspidochirotacea</taxon>
        <taxon>Aspidochirotida</taxon>
        <taxon>Holothuriidae</taxon>
        <taxon>Holothuria</taxon>
    </lineage>
</organism>
<proteinExistence type="predicted"/>
<keyword evidence="2" id="KW-1185">Reference proteome</keyword>
<evidence type="ECO:0000313" key="2">
    <source>
        <dbReference type="Proteomes" id="UP001152320"/>
    </source>
</evidence>
<dbReference type="AlphaFoldDB" id="A0A9Q1C248"/>
<gene>
    <name evidence="1" type="ORF">HOLleu_17670</name>
</gene>
<sequence length="70" mass="7931">MTSWYLYLHSCSCIHTTALPISKDFTAHLLMGWTRTRILWTRTRLGLGGYRTRNWPGTEVTGIGIGSDSD</sequence>
<name>A0A9Q1C248_HOLLE</name>